<feature type="transmembrane region" description="Helical" evidence="1">
    <location>
        <begin position="53"/>
        <end position="76"/>
    </location>
</feature>
<gene>
    <name evidence="2" type="ORF">SDC9_96403</name>
</gene>
<evidence type="ECO:0000313" key="2">
    <source>
        <dbReference type="EMBL" id="MPM49673.1"/>
    </source>
</evidence>
<accession>A0A645AFS0</accession>
<keyword evidence="1" id="KW-1133">Transmembrane helix</keyword>
<reference evidence="2" key="1">
    <citation type="submission" date="2019-08" db="EMBL/GenBank/DDBJ databases">
        <authorList>
            <person name="Kucharzyk K."/>
            <person name="Murdoch R.W."/>
            <person name="Higgins S."/>
            <person name="Loffler F."/>
        </authorList>
    </citation>
    <scope>NUCLEOTIDE SEQUENCE</scope>
</reference>
<sequence>MLGLLLLINLKLDAQRAKPYEYWTRAICLIGMYLSTRVEARAYYLTGILRPHAYVIFVLLYGLLLIFPQFLVTDYVQYRKNRDDPEAVRRMLKSAIRYLAVAEVAFAGLLLMVAAQELRGGG</sequence>
<organism evidence="2">
    <name type="scientific">bioreactor metagenome</name>
    <dbReference type="NCBI Taxonomy" id="1076179"/>
    <lineage>
        <taxon>unclassified sequences</taxon>
        <taxon>metagenomes</taxon>
        <taxon>ecological metagenomes</taxon>
    </lineage>
</organism>
<name>A0A645AFS0_9ZZZZ</name>
<protein>
    <submittedName>
        <fullName evidence="2">Uncharacterized protein</fullName>
    </submittedName>
</protein>
<keyword evidence="1" id="KW-0812">Transmembrane</keyword>
<dbReference type="EMBL" id="VSSQ01012627">
    <property type="protein sequence ID" value="MPM49673.1"/>
    <property type="molecule type" value="Genomic_DNA"/>
</dbReference>
<keyword evidence="1" id="KW-0472">Membrane</keyword>
<evidence type="ECO:0000256" key="1">
    <source>
        <dbReference type="SAM" id="Phobius"/>
    </source>
</evidence>
<feature type="transmembrane region" description="Helical" evidence="1">
    <location>
        <begin position="96"/>
        <end position="115"/>
    </location>
</feature>
<comment type="caution">
    <text evidence="2">The sequence shown here is derived from an EMBL/GenBank/DDBJ whole genome shotgun (WGS) entry which is preliminary data.</text>
</comment>
<dbReference type="AlphaFoldDB" id="A0A645AFS0"/>
<proteinExistence type="predicted"/>